<dbReference type="EMBL" id="SRLO01000068">
    <property type="protein sequence ID" value="TNN79045.1"/>
    <property type="molecule type" value="Genomic_DNA"/>
</dbReference>
<gene>
    <name evidence="1" type="ORF">EYF80_010724</name>
</gene>
<accession>A0A4Z2IMG0</accession>
<protein>
    <submittedName>
        <fullName evidence="1">Uncharacterized protein</fullName>
    </submittedName>
</protein>
<sequence>MARTSLVFVEQTDGPANARGLNNGLVKIFKVDTCDTARSLFSPTGSYYDSIYTYDSHRH</sequence>
<evidence type="ECO:0000313" key="1">
    <source>
        <dbReference type="EMBL" id="TNN79045.1"/>
    </source>
</evidence>
<dbReference type="Proteomes" id="UP000314294">
    <property type="component" value="Unassembled WGS sequence"/>
</dbReference>
<proteinExistence type="predicted"/>
<comment type="caution">
    <text evidence="1">The sequence shown here is derived from an EMBL/GenBank/DDBJ whole genome shotgun (WGS) entry which is preliminary data.</text>
</comment>
<dbReference type="AlphaFoldDB" id="A0A4Z2IMG0"/>
<reference evidence="1 2" key="1">
    <citation type="submission" date="2019-03" db="EMBL/GenBank/DDBJ databases">
        <title>First draft genome of Liparis tanakae, snailfish: a comprehensive survey of snailfish specific genes.</title>
        <authorList>
            <person name="Kim W."/>
            <person name="Song I."/>
            <person name="Jeong J.-H."/>
            <person name="Kim D."/>
            <person name="Kim S."/>
            <person name="Ryu S."/>
            <person name="Song J.Y."/>
            <person name="Lee S.K."/>
        </authorList>
    </citation>
    <scope>NUCLEOTIDE SEQUENCE [LARGE SCALE GENOMIC DNA]</scope>
    <source>
        <tissue evidence="1">Muscle</tissue>
    </source>
</reference>
<organism evidence="1 2">
    <name type="scientific">Liparis tanakae</name>
    <name type="common">Tanaka's snailfish</name>
    <dbReference type="NCBI Taxonomy" id="230148"/>
    <lineage>
        <taxon>Eukaryota</taxon>
        <taxon>Metazoa</taxon>
        <taxon>Chordata</taxon>
        <taxon>Craniata</taxon>
        <taxon>Vertebrata</taxon>
        <taxon>Euteleostomi</taxon>
        <taxon>Actinopterygii</taxon>
        <taxon>Neopterygii</taxon>
        <taxon>Teleostei</taxon>
        <taxon>Neoteleostei</taxon>
        <taxon>Acanthomorphata</taxon>
        <taxon>Eupercaria</taxon>
        <taxon>Perciformes</taxon>
        <taxon>Cottioidei</taxon>
        <taxon>Cottales</taxon>
        <taxon>Liparidae</taxon>
        <taxon>Liparis</taxon>
    </lineage>
</organism>
<evidence type="ECO:0000313" key="2">
    <source>
        <dbReference type="Proteomes" id="UP000314294"/>
    </source>
</evidence>
<keyword evidence="2" id="KW-1185">Reference proteome</keyword>
<name>A0A4Z2IMG0_9TELE</name>